<dbReference type="EMBL" id="LYND01000151">
    <property type="protein sequence ID" value="ODA07489.1"/>
    <property type="molecule type" value="Genomic_DNA"/>
</dbReference>
<sequence length="99" mass="11176">MITAPYDNEEYFYTVTGSYITKLPKAAKVLATISNKENFFKAGWWPGHDAARGKIMAFTYKENKKNLTVFSNDLTNGAHSQQQFRLLANSIFNAVAGKY</sequence>
<protein>
    <submittedName>
        <fullName evidence="1">Uncharacterized protein</fullName>
    </submittedName>
</protein>
<reference evidence="2" key="1">
    <citation type="submission" date="2016-05" db="EMBL/GenBank/DDBJ databases">
        <title>Whole genome shotgun sequencing of cultured foodborne pathogen.</title>
        <authorList>
            <person name="Zheng J."/>
            <person name="Timme R."/>
            <person name="Allard M."/>
            <person name="Strain E."/>
            <person name="Luo Y."/>
            <person name="Brown E."/>
        </authorList>
    </citation>
    <scope>NUCLEOTIDE SEQUENCE [LARGE SCALE GENOMIC DNA]</scope>
    <source>
        <strain evidence="2">CFSAN034343</strain>
    </source>
</reference>
<evidence type="ECO:0000313" key="2">
    <source>
        <dbReference type="Proteomes" id="UP000094974"/>
    </source>
</evidence>
<name>A0ABX2ZBF1_PAEPO</name>
<dbReference type="Proteomes" id="UP000094974">
    <property type="component" value="Unassembled WGS sequence"/>
</dbReference>
<comment type="caution">
    <text evidence="1">The sequence shown here is derived from an EMBL/GenBank/DDBJ whole genome shotgun (WGS) entry which is preliminary data.</text>
</comment>
<dbReference type="RefSeq" id="WP_068941301.1">
    <property type="nucleotide sequence ID" value="NZ_LYND01000151.1"/>
</dbReference>
<accession>A0ABX2ZBF1</accession>
<organism evidence="1 2">
    <name type="scientific">Paenibacillus polymyxa</name>
    <name type="common">Bacillus polymyxa</name>
    <dbReference type="NCBI Taxonomy" id="1406"/>
    <lineage>
        <taxon>Bacteria</taxon>
        <taxon>Bacillati</taxon>
        <taxon>Bacillota</taxon>
        <taxon>Bacilli</taxon>
        <taxon>Bacillales</taxon>
        <taxon>Paenibacillaceae</taxon>
        <taxon>Paenibacillus</taxon>
    </lineage>
</organism>
<keyword evidence="2" id="KW-1185">Reference proteome</keyword>
<gene>
    <name evidence="1" type="ORF">A7312_10435</name>
</gene>
<evidence type="ECO:0000313" key="1">
    <source>
        <dbReference type="EMBL" id="ODA07489.1"/>
    </source>
</evidence>
<proteinExistence type="predicted"/>